<dbReference type="GO" id="GO:0004222">
    <property type="term" value="F:metalloendopeptidase activity"/>
    <property type="evidence" value="ECO:0007669"/>
    <property type="project" value="TreeGrafter"/>
</dbReference>
<evidence type="ECO:0000259" key="1">
    <source>
        <dbReference type="Pfam" id="PF01551"/>
    </source>
</evidence>
<protein>
    <recommendedName>
        <fullName evidence="1">M23ase beta-sheet core domain-containing protein</fullName>
    </recommendedName>
</protein>
<dbReference type="SUPFAM" id="SSF51261">
    <property type="entry name" value="Duplicated hybrid motif"/>
    <property type="match status" value="1"/>
</dbReference>
<dbReference type="PANTHER" id="PTHR21666:SF270">
    <property type="entry name" value="MUREIN HYDROLASE ACTIVATOR ENVC"/>
    <property type="match status" value="1"/>
</dbReference>
<reference evidence="2" key="2">
    <citation type="submission" date="2020-09" db="EMBL/GenBank/DDBJ databases">
        <authorList>
            <person name="Sun Q."/>
            <person name="Kim S."/>
        </authorList>
    </citation>
    <scope>NUCLEOTIDE SEQUENCE</scope>
    <source>
        <strain evidence="2">KCTC 12988</strain>
    </source>
</reference>
<organism evidence="2 3">
    <name type="scientific">Roseibacillus persicicus</name>
    <dbReference type="NCBI Taxonomy" id="454148"/>
    <lineage>
        <taxon>Bacteria</taxon>
        <taxon>Pseudomonadati</taxon>
        <taxon>Verrucomicrobiota</taxon>
        <taxon>Verrucomicrobiia</taxon>
        <taxon>Verrucomicrobiales</taxon>
        <taxon>Verrucomicrobiaceae</taxon>
        <taxon>Roseibacillus</taxon>
    </lineage>
</organism>
<dbReference type="AlphaFoldDB" id="A0A918WMA0"/>
<reference evidence="2" key="1">
    <citation type="journal article" date="2014" name="Int. J. Syst. Evol. Microbiol.">
        <title>Complete genome sequence of Corynebacterium casei LMG S-19264T (=DSM 44701T), isolated from a smear-ripened cheese.</title>
        <authorList>
            <consortium name="US DOE Joint Genome Institute (JGI-PGF)"/>
            <person name="Walter F."/>
            <person name="Albersmeier A."/>
            <person name="Kalinowski J."/>
            <person name="Ruckert C."/>
        </authorList>
    </citation>
    <scope>NUCLEOTIDE SEQUENCE</scope>
    <source>
        <strain evidence="2">KCTC 12988</strain>
    </source>
</reference>
<dbReference type="InterPro" id="IPR011055">
    <property type="entry name" value="Dup_hybrid_motif"/>
</dbReference>
<dbReference type="EMBL" id="BMXI01000016">
    <property type="protein sequence ID" value="GHC63385.1"/>
    <property type="molecule type" value="Genomic_DNA"/>
</dbReference>
<dbReference type="InterPro" id="IPR016047">
    <property type="entry name" value="M23ase_b-sheet_dom"/>
</dbReference>
<dbReference type="InterPro" id="IPR050570">
    <property type="entry name" value="Cell_wall_metabolism_enzyme"/>
</dbReference>
<accession>A0A918WMA0</accession>
<proteinExistence type="predicted"/>
<dbReference type="CDD" id="cd12797">
    <property type="entry name" value="M23_peptidase"/>
    <property type="match status" value="1"/>
</dbReference>
<dbReference type="Proteomes" id="UP000644507">
    <property type="component" value="Unassembled WGS sequence"/>
</dbReference>
<sequence length="299" mass="32981">MPTNLASKPPESGSWGFVRNVREFPEGRVYTRFHEGLDIRPVARDARGIPTDPVKSIASGVVVHVNSSASRSNYGKYVVVRHDWGYGPFYSLYAHLASTSAEIGQQVSPGSVLGILGSTGSGLNNARAHVHLELDIMLSERFDDWMRHFLNSANPHGNCNGLNLSGLDLSEIYLKLQKDPNFNLAKHIHALPQHYRVTVPRTGSGPLPIVKRYRWMGFGNHSKPSKSWEIAFTRSGFIVGIAPSNREVSEPTVTYVRSTRIDHKHYTIGRLTGTGSTATLTSSGERFIALITDEFPTGN</sequence>
<evidence type="ECO:0000313" key="3">
    <source>
        <dbReference type="Proteomes" id="UP000644507"/>
    </source>
</evidence>
<gene>
    <name evidence="2" type="ORF">GCM10007100_33720</name>
</gene>
<evidence type="ECO:0000313" key="2">
    <source>
        <dbReference type="EMBL" id="GHC63385.1"/>
    </source>
</evidence>
<name>A0A918WMA0_9BACT</name>
<dbReference type="RefSeq" id="WP_189572626.1">
    <property type="nucleotide sequence ID" value="NZ_BMXI01000016.1"/>
</dbReference>
<dbReference type="PANTHER" id="PTHR21666">
    <property type="entry name" value="PEPTIDASE-RELATED"/>
    <property type="match status" value="1"/>
</dbReference>
<keyword evidence="3" id="KW-1185">Reference proteome</keyword>
<comment type="caution">
    <text evidence="2">The sequence shown here is derived from an EMBL/GenBank/DDBJ whole genome shotgun (WGS) entry which is preliminary data.</text>
</comment>
<dbReference type="Gene3D" id="2.70.70.10">
    <property type="entry name" value="Glucose Permease (Domain IIA)"/>
    <property type="match status" value="1"/>
</dbReference>
<dbReference type="Pfam" id="PF01551">
    <property type="entry name" value="Peptidase_M23"/>
    <property type="match status" value="1"/>
</dbReference>
<feature type="domain" description="M23ase beta-sheet core" evidence="1">
    <location>
        <begin position="33"/>
        <end position="134"/>
    </location>
</feature>